<dbReference type="AlphaFoldDB" id="A0A183IBB9"/>
<evidence type="ECO:0000256" key="1">
    <source>
        <dbReference type="SAM" id="MobiDB-lite"/>
    </source>
</evidence>
<sequence length="111" mass="12133">SVTSAFADATAYHLQNILRYHTQLATYFVSDPHRCSPPEAIGNYYCGYDDGQRPDVTPSTKEKTIEDVSPVVESEKPSPMANQEPIAMCVGKNATRSSSSITGDQCSICRQ</sequence>
<dbReference type="EMBL" id="UZAM01006658">
    <property type="protein sequence ID" value="VDO92614.1"/>
    <property type="molecule type" value="Genomic_DNA"/>
</dbReference>
<gene>
    <name evidence="2" type="ORF">SBAD_LOCUS913</name>
</gene>
<accession>A0A183IBB9</accession>
<keyword evidence="3" id="KW-1185">Reference proteome</keyword>
<feature type="region of interest" description="Disordered" evidence="1">
    <location>
        <begin position="52"/>
        <end position="83"/>
    </location>
</feature>
<protein>
    <submittedName>
        <fullName evidence="4">Ovule protein</fullName>
    </submittedName>
</protein>
<evidence type="ECO:0000313" key="2">
    <source>
        <dbReference type="EMBL" id="VDO92614.1"/>
    </source>
</evidence>
<organism evidence="4">
    <name type="scientific">Soboliphyme baturini</name>
    <dbReference type="NCBI Taxonomy" id="241478"/>
    <lineage>
        <taxon>Eukaryota</taxon>
        <taxon>Metazoa</taxon>
        <taxon>Ecdysozoa</taxon>
        <taxon>Nematoda</taxon>
        <taxon>Enoplea</taxon>
        <taxon>Dorylaimia</taxon>
        <taxon>Dioctophymatida</taxon>
        <taxon>Dioctophymatoidea</taxon>
        <taxon>Soboliphymatidae</taxon>
        <taxon>Soboliphyme</taxon>
    </lineage>
</organism>
<name>A0A183IBB9_9BILA</name>
<evidence type="ECO:0000313" key="3">
    <source>
        <dbReference type="Proteomes" id="UP000270296"/>
    </source>
</evidence>
<dbReference type="WBParaSite" id="SBAD_0000094301-mRNA-1">
    <property type="protein sequence ID" value="SBAD_0000094301-mRNA-1"/>
    <property type="gene ID" value="SBAD_0000094301"/>
</dbReference>
<reference evidence="2 3" key="2">
    <citation type="submission" date="2018-11" db="EMBL/GenBank/DDBJ databases">
        <authorList>
            <consortium name="Pathogen Informatics"/>
        </authorList>
    </citation>
    <scope>NUCLEOTIDE SEQUENCE [LARGE SCALE GENOMIC DNA]</scope>
</reference>
<reference evidence="4" key="1">
    <citation type="submission" date="2016-06" db="UniProtKB">
        <authorList>
            <consortium name="WormBaseParasite"/>
        </authorList>
    </citation>
    <scope>IDENTIFICATION</scope>
</reference>
<dbReference type="Proteomes" id="UP000270296">
    <property type="component" value="Unassembled WGS sequence"/>
</dbReference>
<proteinExistence type="predicted"/>
<evidence type="ECO:0000313" key="4">
    <source>
        <dbReference type="WBParaSite" id="SBAD_0000094301-mRNA-1"/>
    </source>
</evidence>